<evidence type="ECO:0000313" key="5">
    <source>
        <dbReference type="Proteomes" id="UP000193144"/>
    </source>
</evidence>
<dbReference type="EMBL" id="MCFA01000107">
    <property type="protein sequence ID" value="ORY07651.1"/>
    <property type="molecule type" value="Genomic_DNA"/>
</dbReference>
<comment type="caution">
    <text evidence="4">The sequence shown here is derived from an EMBL/GenBank/DDBJ whole genome shotgun (WGS) entry which is preliminary data.</text>
</comment>
<dbReference type="GO" id="GO:0006307">
    <property type="term" value="P:DNA alkylation repair"/>
    <property type="evidence" value="ECO:0007669"/>
    <property type="project" value="InterPro"/>
</dbReference>
<name>A0A1Y1ZBJ0_9PLEO</name>
<feature type="region of interest" description="Disordered" evidence="2">
    <location>
        <begin position="320"/>
        <end position="528"/>
    </location>
</feature>
<comment type="similarity">
    <text evidence="1">Belongs to the isochorismatase family.</text>
</comment>
<accession>A0A1Y1ZBJ0</accession>
<dbReference type="SUPFAM" id="SSF51197">
    <property type="entry name" value="Clavaminate synthase-like"/>
    <property type="match status" value="1"/>
</dbReference>
<feature type="compositionally biased region" description="Low complexity" evidence="2">
    <location>
        <begin position="509"/>
        <end position="522"/>
    </location>
</feature>
<protein>
    <recommendedName>
        <fullName evidence="3">Fe2OG dioxygenase domain-containing protein</fullName>
    </recommendedName>
</protein>
<proteinExistence type="inferred from homology"/>
<dbReference type="PANTHER" id="PTHR31212">
    <property type="entry name" value="ALPHA-KETOGLUTARATE-DEPENDENT DIOXYGENASE ALKB HOMOLOG 3"/>
    <property type="match status" value="1"/>
</dbReference>
<dbReference type="InterPro" id="IPR036380">
    <property type="entry name" value="Isochorismatase-like_sf"/>
</dbReference>
<feature type="domain" description="Fe2OG dioxygenase" evidence="3">
    <location>
        <begin position="646"/>
        <end position="769"/>
    </location>
</feature>
<feature type="compositionally biased region" description="Pro residues" evidence="2">
    <location>
        <begin position="416"/>
        <end position="427"/>
    </location>
</feature>
<dbReference type="CDD" id="cd00431">
    <property type="entry name" value="cysteine_hydrolases"/>
    <property type="match status" value="1"/>
</dbReference>
<feature type="region of interest" description="Disordered" evidence="2">
    <location>
        <begin position="99"/>
        <end position="131"/>
    </location>
</feature>
<dbReference type="STRING" id="1231657.A0A1Y1ZBJ0"/>
<dbReference type="PROSITE" id="PS51471">
    <property type="entry name" value="FE2OG_OXY"/>
    <property type="match status" value="1"/>
</dbReference>
<evidence type="ECO:0000259" key="3">
    <source>
        <dbReference type="PROSITE" id="PS51471"/>
    </source>
</evidence>
<dbReference type="SUPFAM" id="SSF47616">
    <property type="entry name" value="GST C-terminal domain-like"/>
    <property type="match status" value="1"/>
</dbReference>
<dbReference type="Gene3D" id="3.40.50.850">
    <property type="entry name" value="Isochorismatase-like"/>
    <property type="match status" value="1"/>
</dbReference>
<dbReference type="GO" id="GO:0051213">
    <property type="term" value="F:dioxygenase activity"/>
    <property type="evidence" value="ECO:0007669"/>
    <property type="project" value="InterPro"/>
</dbReference>
<dbReference type="InterPro" id="IPR027450">
    <property type="entry name" value="AlkB-like"/>
</dbReference>
<dbReference type="InterPro" id="IPR036282">
    <property type="entry name" value="Glutathione-S-Trfase_C_sf"/>
</dbReference>
<dbReference type="Pfam" id="PF13532">
    <property type="entry name" value="2OG-FeII_Oxy_2"/>
    <property type="match status" value="1"/>
</dbReference>
<sequence>MMNLLDLISQNQPHFQTHQALLVIGLQNDFILPDGKLPVDTTNGFLDRIHQVIPKFRQLQASVIWIQTVYGSDLTVDNPALGDGDAHVLGALVDFSGLNPASSDDESEGPKAAPKDPVPPTTPSRSSRPGRRALDLIAKYSARRRTRTASDQPANEQPAIEQPDLPEFDEELCLLQASRNGAVCLPKTPGAEFAVCMQPEIGLSDTIVRTSNYSAFQGSSLLQILRAKLVTELFICGCITNVSVLATVIDAARHGIKMNVIQDCLGFRVQSRHDDALRKMVRFFSTKMITSKEILNQDLNAPTHQATSSKAAYQDLASPATEINGRPRTLSDASIAESRATTDTKLSDEQFAEKISQGARIRGANANAESEDPLPATAKPKLVKNRIVMRPRRDRDKKDQVKDKSEPKEGKKQRGAPPPVEPAPRPPTIVKAESSDRLRESPSRQQRLKSSVSQPSLPHSTPEAKEKTSRVRLALASLSSRSESSKAQPSQPPKSPKSPGKVLVEPSEAQTRQTTATLATDSDSSKMSKKLQSLATFATLGPGDRIGEGDSHIIYDFFPPELRHPTDRSKPLKDLIFTQLYNEVRWQKMHHQQGEVPRLVCCQGAFGADGSMPVYRHPTDQVLPLLHFSPKVKVIQKQAEKLVGHPLNHVLIQLYRSGQDYISEHSDKTLDIVRGSSIVNVSFGAQRTMRLRTKKSANNEDHGKASAEPGVRTTERVAMPHNSMFVLGLETNKKWLHGINPDKRLPVERSEEEKAYSGIRISLTFRHIGTFLDAESSRIWGQGATSKDHNDACDVINDDDTETEAMIRAFSKENHSPDFDWNAHYGAGFDVLHFRTPPDDLPILFCSNNGVENTMLTIFLAESKIPHLVSSPPILEPLYEIDRQVCYRDNDINHTEILIAVPILLYLDHYHPLDRDDRGRACSSRSYETFVMVSAMLKYWVNRQVPTYYNDFVNMLESLEERYQNMDGPFIAGRRFSIGDCCTWPAVDELVRNWEGWSEERFPGLTEYYKSLWKKKGSVRACREGLAGVRKEDVA</sequence>
<keyword evidence="5" id="KW-1185">Reference proteome</keyword>
<gene>
    <name evidence="4" type="ORF">BCR34DRAFT_631024</name>
</gene>
<dbReference type="PANTHER" id="PTHR31212:SF5">
    <property type="entry name" value="ISOCHORISMATASE FAMILY PROTEIN FAMILY (AFU_ORTHOLOGUE AFUA_3G14500)"/>
    <property type="match status" value="1"/>
</dbReference>
<reference evidence="4 5" key="1">
    <citation type="submission" date="2016-07" db="EMBL/GenBank/DDBJ databases">
        <title>Pervasive Adenine N6-methylation of Active Genes in Fungi.</title>
        <authorList>
            <consortium name="DOE Joint Genome Institute"/>
            <person name="Mondo S.J."/>
            <person name="Dannebaum R.O."/>
            <person name="Kuo R.C."/>
            <person name="Labutti K."/>
            <person name="Haridas S."/>
            <person name="Kuo A."/>
            <person name="Salamov A."/>
            <person name="Ahrendt S.R."/>
            <person name="Lipzen A."/>
            <person name="Sullivan W."/>
            <person name="Andreopoulos W.B."/>
            <person name="Clum A."/>
            <person name="Lindquist E."/>
            <person name="Daum C."/>
            <person name="Ramamoorthy G.K."/>
            <person name="Gryganskyi A."/>
            <person name="Culley D."/>
            <person name="Magnuson J.K."/>
            <person name="James T.Y."/>
            <person name="O'Malley M.A."/>
            <person name="Stajich J.E."/>
            <person name="Spatafora J.W."/>
            <person name="Visel A."/>
            <person name="Grigoriev I.V."/>
        </authorList>
    </citation>
    <scope>NUCLEOTIDE SEQUENCE [LARGE SCALE GENOMIC DNA]</scope>
    <source>
        <strain evidence="4 5">CBS 115471</strain>
    </source>
</reference>
<feature type="region of interest" description="Disordered" evidence="2">
    <location>
        <begin position="143"/>
        <end position="163"/>
    </location>
</feature>
<organism evidence="4 5">
    <name type="scientific">Clohesyomyces aquaticus</name>
    <dbReference type="NCBI Taxonomy" id="1231657"/>
    <lineage>
        <taxon>Eukaryota</taxon>
        <taxon>Fungi</taxon>
        <taxon>Dikarya</taxon>
        <taxon>Ascomycota</taxon>
        <taxon>Pezizomycotina</taxon>
        <taxon>Dothideomycetes</taxon>
        <taxon>Pleosporomycetidae</taxon>
        <taxon>Pleosporales</taxon>
        <taxon>Lindgomycetaceae</taxon>
        <taxon>Clohesyomyces</taxon>
    </lineage>
</organism>
<dbReference type="Gene3D" id="2.60.120.590">
    <property type="entry name" value="Alpha-ketoglutarate-dependent dioxygenase AlkB-like"/>
    <property type="match status" value="1"/>
</dbReference>
<dbReference type="Pfam" id="PF00857">
    <property type="entry name" value="Isochorismatase"/>
    <property type="match status" value="1"/>
</dbReference>
<dbReference type="Proteomes" id="UP000193144">
    <property type="component" value="Unassembled WGS sequence"/>
</dbReference>
<feature type="compositionally biased region" description="Basic and acidic residues" evidence="2">
    <location>
        <begin position="340"/>
        <end position="352"/>
    </location>
</feature>
<feature type="compositionally biased region" description="Basic and acidic residues" evidence="2">
    <location>
        <begin position="433"/>
        <end position="442"/>
    </location>
</feature>
<dbReference type="AlphaFoldDB" id="A0A1Y1ZBJ0"/>
<dbReference type="InterPro" id="IPR032854">
    <property type="entry name" value="ALKBH3"/>
</dbReference>
<feature type="compositionally biased region" description="Polar residues" evidence="2">
    <location>
        <begin position="443"/>
        <end position="459"/>
    </location>
</feature>
<evidence type="ECO:0000313" key="4">
    <source>
        <dbReference type="EMBL" id="ORY07651.1"/>
    </source>
</evidence>
<dbReference type="Gene3D" id="1.20.1050.10">
    <property type="match status" value="1"/>
</dbReference>
<feature type="compositionally biased region" description="Basic residues" evidence="2">
    <location>
        <begin position="381"/>
        <end position="390"/>
    </location>
</feature>
<dbReference type="OrthoDB" id="445341at2759"/>
<evidence type="ECO:0000256" key="1">
    <source>
        <dbReference type="ARBA" id="ARBA00006336"/>
    </source>
</evidence>
<feature type="compositionally biased region" description="Basic and acidic residues" evidence="2">
    <location>
        <begin position="391"/>
        <end position="412"/>
    </location>
</feature>
<dbReference type="SUPFAM" id="SSF52499">
    <property type="entry name" value="Isochorismatase-like hydrolases"/>
    <property type="match status" value="1"/>
</dbReference>
<evidence type="ECO:0000256" key="2">
    <source>
        <dbReference type="SAM" id="MobiDB-lite"/>
    </source>
</evidence>
<dbReference type="InterPro" id="IPR005123">
    <property type="entry name" value="Oxoglu/Fe-dep_dioxygenase_dom"/>
</dbReference>
<dbReference type="InterPro" id="IPR037151">
    <property type="entry name" value="AlkB-like_sf"/>
</dbReference>
<feature type="compositionally biased region" description="Low complexity" evidence="2">
    <location>
        <begin position="471"/>
        <end position="489"/>
    </location>
</feature>
<dbReference type="InterPro" id="IPR000868">
    <property type="entry name" value="Isochorismatase-like_dom"/>
</dbReference>